<feature type="domain" description="Histidine kinase" evidence="13">
    <location>
        <begin position="318"/>
        <end position="562"/>
    </location>
</feature>
<dbReference type="PROSITE" id="PS50851">
    <property type="entry name" value="CHEW"/>
    <property type="match status" value="1"/>
</dbReference>
<keyword evidence="9" id="KW-0067">ATP-binding</keyword>
<dbReference type="eggNOG" id="COG2198">
    <property type="taxonomic scope" value="Bacteria"/>
</dbReference>
<gene>
    <name evidence="16" type="ordered locus">Hore_22610</name>
</gene>
<dbReference type="SUPFAM" id="SSF55874">
    <property type="entry name" value="ATPase domain of HSP90 chaperone/DNA topoisomerase II/histidine kinase"/>
    <property type="match status" value="1"/>
</dbReference>
<dbReference type="InterPro" id="IPR002545">
    <property type="entry name" value="CheW-lke_dom"/>
</dbReference>
<dbReference type="InterPro" id="IPR004358">
    <property type="entry name" value="Sig_transdc_His_kin-like_C"/>
</dbReference>
<dbReference type="InterPro" id="IPR051315">
    <property type="entry name" value="Bact_Chemotaxis_CheA"/>
</dbReference>
<dbReference type="STRING" id="373903.Hore_22610"/>
<feature type="domain" description="CheW-like" evidence="14">
    <location>
        <begin position="564"/>
        <end position="699"/>
    </location>
</feature>
<evidence type="ECO:0000256" key="6">
    <source>
        <dbReference type="ARBA" id="ARBA00022679"/>
    </source>
</evidence>
<feature type="modified residue" description="Phosphohistidine" evidence="12">
    <location>
        <position position="46"/>
    </location>
</feature>
<dbReference type="InterPro" id="IPR036097">
    <property type="entry name" value="HisK_dim/P_sf"/>
</dbReference>
<evidence type="ECO:0000256" key="8">
    <source>
        <dbReference type="ARBA" id="ARBA00022777"/>
    </source>
</evidence>
<organism evidence="16 17">
    <name type="scientific">Halothermothrix orenii (strain H 168 / OCM 544 / DSM 9562)</name>
    <dbReference type="NCBI Taxonomy" id="373903"/>
    <lineage>
        <taxon>Bacteria</taxon>
        <taxon>Bacillati</taxon>
        <taxon>Bacillota</taxon>
        <taxon>Clostridia</taxon>
        <taxon>Halanaerobiales</taxon>
        <taxon>Halothermotrichaceae</taxon>
        <taxon>Halothermothrix</taxon>
    </lineage>
</organism>
<keyword evidence="4" id="KW-0145">Chemotaxis</keyword>
<dbReference type="EC" id="2.7.13.3" evidence="2"/>
<keyword evidence="8 16" id="KW-0418">Kinase</keyword>
<dbReference type="CDD" id="cd00731">
    <property type="entry name" value="CheA_reg"/>
    <property type="match status" value="1"/>
</dbReference>
<evidence type="ECO:0000256" key="11">
    <source>
        <dbReference type="ARBA" id="ARBA00035100"/>
    </source>
</evidence>
<dbReference type="CDD" id="cd00088">
    <property type="entry name" value="HPT"/>
    <property type="match status" value="1"/>
</dbReference>
<dbReference type="Pfam" id="PF01584">
    <property type="entry name" value="CheW"/>
    <property type="match status" value="1"/>
</dbReference>
<dbReference type="InterPro" id="IPR037257">
    <property type="entry name" value="T2SS_E_N_sf"/>
</dbReference>
<dbReference type="RefSeq" id="WP_015923975.1">
    <property type="nucleotide sequence ID" value="NC_011899.1"/>
</dbReference>
<dbReference type="AlphaFoldDB" id="B8D0S0"/>
<keyword evidence="6" id="KW-0808">Transferase</keyword>
<reference evidence="16 17" key="1">
    <citation type="journal article" date="2009" name="PLoS ONE">
        <title>Genome analysis of the anaerobic thermohalophilic bacterium Halothermothrix orenii.</title>
        <authorList>
            <person name="Mavromatis K."/>
            <person name="Ivanova N."/>
            <person name="Anderson I."/>
            <person name="Lykidis A."/>
            <person name="Hooper S.D."/>
            <person name="Sun H."/>
            <person name="Kunin V."/>
            <person name="Lapidus A."/>
            <person name="Hugenholtz P."/>
            <person name="Patel B."/>
            <person name="Kyrpides N.C."/>
        </authorList>
    </citation>
    <scope>NUCLEOTIDE SEQUENCE [LARGE SCALE GENOMIC DNA]</scope>
    <source>
        <strain evidence="17">H 168 / OCM 544 / DSM 9562</strain>
    </source>
</reference>
<dbReference type="InterPro" id="IPR036890">
    <property type="entry name" value="HATPase_C_sf"/>
</dbReference>
<dbReference type="SUPFAM" id="SSF47384">
    <property type="entry name" value="Homodimeric domain of signal transducing histidine kinase"/>
    <property type="match status" value="1"/>
</dbReference>
<dbReference type="KEGG" id="hor:Hore_22610"/>
<evidence type="ECO:0000256" key="2">
    <source>
        <dbReference type="ARBA" id="ARBA00012438"/>
    </source>
</evidence>
<dbReference type="GO" id="GO:0005524">
    <property type="term" value="F:ATP binding"/>
    <property type="evidence" value="ECO:0007669"/>
    <property type="project" value="UniProtKB-KW"/>
</dbReference>
<sequence length="699" mass="79055">MTEGDLLNTFIEEAKELLDKMVVDLLELEAKPGDMDLINNIFRGMHTLKGSASLTGLNDIANFVHHSEDLLDQVRRGCITVNDKVINLLLTCTDLIGEMVEALGNDDVQVKNEKVESIIWEIKKLLKDQTEHTPSEEGSLGDNLHNFGTGERCYRIKLDFNPNLFETGTDPLMLVRELREFSDILMVAVNYTRVPDLYNLDPELCYLTLTILIKTGVGIDRIKDVFIFVQVDNKVEIEDITENFSDNIDISLSDKKTGEILVERGIVEEEDITQALARQKKIGEILTEEGKVSREQVQRVVYDQHKSRAVKEKSTIKVDTHKLESLMNSMAELVIAQAKVRELVIHRTDRSENEIMTALNSVDKRIRNLQEDIMKVRMVPIGNTFLRFKRLVRDLSREQGKEINLEIRGKETELDKIVIERIYDPLKHMIRNSVDHGIEPPEEREALGKNRVGTISLNSYHQEGNIIIEVADDGRGLDKEKILDKAINRGVVDEDQELTEQGIYRLIFEPGLSTSEEVTETSGRGVGMDVVRNNIEQLRGTINIFSNPGEGTRFKIKLPLTLAIIDGMNVKVGDEQFIIPLNSIVEFIRPLPEHIKTVNGKGEVVKVRDEYITLSRLYKLFNLKGSKTDPTEGILVILQDENRKLCLLVDEIVGQQQAVVKSMEDNYTFIDGIAGATIMGDGRVAMILDVSTIIRMAVN</sequence>
<dbReference type="InterPro" id="IPR037006">
    <property type="entry name" value="CheA-like_homodim_sf"/>
</dbReference>
<dbReference type="SUPFAM" id="SSF47226">
    <property type="entry name" value="Histidine-containing phosphotransfer domain, HPT domain"/>
    <property type="match status" value="1"/>
</dbReference>
<dbReference type="PANTHER" id="PTHR43395:SF10">
    <property type="entry name" value="CHEMOTAXIS PROTEIN CHEA"/>
    <property type="match status" value="1"/>
</dbReference>
<feature type="domain" description="HPt" evidence="15">
    <location>
        <begin position="1"/>
        <end position="103"/>
    </location>
</feature>
<evidence type="ECO:0000313" key="16">
    <source>
        <dbReference type="EMBL" id="ACL71006.1"/>
    </source>
</evidence>
<dbReference type="Gene3D" id="2.30.30.40">
    <property type="entry name" value="SH3 Domains"/>
    <property type="match status" value="1"/>
</dbReference>
<keyword evidence="17" id="KW-1185">Reference proteome</keyword>
<dbReference type="OrthoDB" id="9803176at2"/>
<dbReference type="EMBL" id="CP001098">
    <property type="protein sequence ID" value="ACL71006.1"/>
    <property type="molecule type" value="Genomic_DNA"/>
</dbReference>
<dbReference type="GO" id="GO:0006935">
    <property type="term" value="P:chemotaxis"/>
    <property type="evidence" value="ECO:0007669"/>
    <property type="project" value="UniProtKB-KW"/>
</dbReference>
<dbReference type="PROSITE" id="PS50894">
    <property type="entry name" value="HPT"/>
    <property type="match status" value="1"/>
</dbReference>
<comment type="catalytic activity">
    <reaction evidence="1">
        <text>ATP + protein L-histidine = ADP + protein N-phospho-L-histidine.</text>
        <dbReference type="EC" id="2.7.13.3"/>
    </reaction>
</comment>
<proteinExistence type="predicted"/>
<evidence type="ECO:0000256" key="4">
    <source>
        <dbReference type="ARBA" id="ARBA00022500"/>
    </source>
</evidence>
<evidence type="ECO:0000256" key="10">
    <source>
        <dbReference type="ARBA" id="ARBA00023012"/>
    </source>
</evidence>
<evidence type="ECO:0000256" key="7">
    <source>
        <dbReference type="ARBA" id="ARBA00022741"/>
    </source>
</evidence>
<evidence type="ECO:0000256" key="12">
    <source>
        <dbReference type="PROSITE-ProRule" id="PRU00110"/>
    </source>
</evidence>
<dbReference type="InterPro" id="IPR036641">
    <property type="entry name" value="HPT_dom_sf"/>
</dbReference>
<dbReference type="FunFam" id="3.30.565.10:FF:000016">
    <property type="entry name" value="Chemotaxis protein CheA, putative"/>
    <property type="match status" value="1"/>
</dbReference>
<dbReference type="SMART" id="SM00260">
    <property type="entry name" value="CheW"/>
    <property type="match status" value="1"/>
</dbReference>
<dbReference type="CDD" id="cd16916">
    <property type="entry name" value="HATPase_CheA-like"/>
    <property type="match status" value="1"/>
</dbReference>
<dbReference type="HOGENOM" id="CLU_000650_3_6_9"/>
<evidence type="ECO:0000256" key="1">
    <source>
        <dbReference type="ARBA" id="ARBA00000085"/>
    </source>
</evidence>
<keyword evidence="7" id="KW-0547">Nucleotide-binding</keyword>
<accession>B8D0S0</accession>
<dbReference type="InterPro" id="IPR004105">
    <property type="entry name" value="CheA-like_dim"/>
</dbReference>
<dbReference type="PRINTS" id="PR00344">
    <property type="entry name" value="BCTRLSENSOR"/>
</dbReference>
<dbReference type="Gene3D" id="1.10.287.560">
    <property type="entry name" value="Histidine kinase CheA-like, homodimeric domain"/>
    <property type="match status" value="1"/>
</dbReference>
<dbReference type="Proteomes" id="UP000000719">
    <property type="component" value="Chromosome"/>
</dbReference>
<evidence type="ECO:0000256" key="3">
    <source>
        <dbReference type="ARBA" id="ARBA00021495"/>
    </source>
</evidence>
<dbReference type="SMART" id="SM01231">
    <property type="entry name" value="H-kinase_dim"/>
    <property type="match status" value="1"/>
</dbReference>
<dbReference type="InterPro" id="IPR008207">
    <property type="entry name" value="Sig_transdc_His_kin_Hpt_dom"/>
</dbReference>
<dbReference type="Pfam" id="PF02895">
    <property type="entry name" value="H-kinase_dim"/>
    <property type="match status" value="1"/>
</dbReference>
<dbReference type="InterPro" id="IPR003594">
    <property type="entry name" value="HATPase_dom"/>
</dbReference>
<evidence type="ECO:0000256" key="5">
    <source>
        <dbReference type="ARBA" id="ARBA00022553"/>
    </source>
</evidence>
<keyword evidence="5 12" id="KW-0597">Phosphoprotein</keyword>
<dbReference type="Gene3D" id="3.30.565.10">
    <property type="entry name" value="Histidine kinase-like ATPase, C-terminal domain"/>
    <property type="match status" value="1"/>
</dbReference>
<evidence type="ECO:0000259" key="13">
    <source>
        <dbReference type="PROSITE" id="PS50109"/>
    </source>
</evidence>
<dbReference type="SUPFAM" id="SSF50341">
    <property type="entry name" value="CheW-like"/>
    <property type="match status" value="1"/>
</dbReference>
<evidence type="ECO:0000259" key="14">
    <source>
        <dbReference type="PROSITE" id="PS50851"/>
    </source>
</evidence>
<dbReference type="PROSITE" id="PS50109">
    <property type="entry name" value="HIS_KIN"/>
    <property type="match status" value="1"/>
</dbReference>
<evidence type="ECO:0000313" key="17">
    <source>
        <dbReference type="Proteomes" id="UP000000719"/>
    </source>
</evidence>
<dbReference type="Pfam" id="PF01627">
    <property type="entry name" value="Hpt"/>
    <property type="match status" value="1"/>
</dbReference>
<evidence type="ECO:0000256" key="9">
    <source>
        <dbReference type="ARBA" id="ARBA00022840"/>
    </source>
</evidence>
<dbReference type="GO" id="GO:0000155">
    <property type="term" value="F:phosphorelay sensor kinase activity"/>
    <property type="evidence" value="ECO:0007669"/>
    <property type="project" value="InterPro"/>
</dbReference>
<dbReference type="eggNOG" id="COG0643">
    <property type="taxonomic scope" value="Bacteria"/>
</dbReference>
<dbReference type="PANTHER" id="PTHR43395">
    <property type="entry name" value="SENSOR HISTIDINE KINASE CHEA"/>
    <property type="match status" value="1"/>
</dbReference>
<protein>
    <recommendedName>
        <fullName evidence="3">Chemotaxis protein CheA</fullName>
        <ecNumber evidence="2">2.7.13.3</ecNumber>
    </recommendedName>
</protein>
<dbReference type="SMART" id="SM00387">
    <property type="entry name" value="HATPase_c"/>
    <property type="match status" value="1"/>
</dbReference>
<comment type="function">
    <text evidence="11">Involved in the transmission of sensory signals from the chemoreceptors to the flagellar motors. CheA is autophosphorylated; it can transfer its phosphate group to either CheB or CheY.</text>
</comment>
<keyword evidence="10" id="KW-0902">Two-component regulatory system</keyword>
<dbReference type="SMART" id="SM00073">
    <property type="entry name" value="HPT"/>
    <property type="match status" value="1"/>
</dbReference>
<dbReference type="Pfam" id="PF02518">
    <property type="entry name" value="HATPase_c"/>
    <property type="match status" value="1"/>
</dbReference>
<dbReference type="GO" id="GO:0005737">
    <property type="term" value="C:cytoplasm"/>
    <property type="evidence" value="ECO:0007669"/>
    <property type="project" value="InterPro"/>
</dbReference>
<dbReference type="SUPFAM" id="SSF160246">
    <property type="entry name" value="EspE N-terminal domain-like"/>
    <property type="match status" value="1"/>
</dbReference>
<dbReference type="InterPro" id="IPR005467">
    <property type="entry name" value="His_kinase_dom"/>
</dbReference>
<evidence type="ECO:0000259" key="15">
    <source>
        <dbReference type="PROSITE" id="PS50894"/>
    </source>
</evidence>
<dbReference type="InterPro" id="IPR036061">
    <property type="entry name" value="CheW-like_dom_sf"/>
</dbReference>
<dbReference type="Gene3D" id="1.20.120.160">
    <property type="entry name" value="HPT domain"/>
    <property type="match status" value="1"/>
</dbReference>
<dbReference type="FunFam" id="2.30.30.40:FF:000048">
    <property type="entry name" value="Chemotaxis protein CheA, putative"/>
    <property type="match status" value="1"/>
</dbReference>
<name>B8D0S0_HALOH</name>